<feature type="domain" description="MurNAc-LAA" evidence="3">
    <location>
        <begin position="233"/>
        <end position="350"/>
    </location>
</feature>
<dbReference type="Gene3D" id="3.40.630.40">
    <property type="entry name" value="Zn-dependent exopeptidases"/>
    <property type="match status" value="1"/>
</dbReference>
<dbReference type="Proteomes" id="UP000253034">
    <property type="component" value="Unassembled WGS sequence"/>
</dbReference>
<evidence type="ECO:0000256" key="2">
    <source>
        <dbReference type="SAM" id="Phobius"/>
    </source>
</evidence>
<evidence type="ECO:0000259" key="3">
    <source>
        <dbReference type="SMART" id="SM00646"/>
    </source>
</evidence>
<dbReference type="PANTHER" id="PTHR30404:SF0">
    <property type="entry name" value="N-ACETYLMURAMOYL-L-ALANINE AMIDASE AMIC"/>
    <property type="match status" value="1"/>
</dbReference>
<dbReference type="InterPro" id="IPR012854">
    <property type="entry name" value="Cu_amine_oxidase-like_N"/>
</dbReference>
<keyword evidence="1" id="KW-0378">Hydrolase</keyword>
<accession>A0A369BDA2</accession>
<dbReference type="InterPro" id="IPR002508">
    <property type="entry name" value="MurNAc-LAA_cat"/>
</dbReference>
<dbReference type="GO" id="GO:0030288">
    <property type="term" value="C:outer membrane-bounded periplasmic space"/>
    <property type="evidence" value="ECO:0007669"/>
    <property type="project" value="TreeGrafter"/>
</dbReference>
<keyword evidence="2" id="KW-0812">Transmembrane</keyword>
<dbReference type="SUPFAM" id="SSF53187">
    <property type="entry name" value="Zn-dependent exopeptidases"/>
    <property type="match status" value="1"/>
</dbReference>
<dbReference type="OrthoDB" id="9806267at2"/>
<dbReference type="AlphaFoldDB" id="A0A369BDA2"/>
<gene>
    <name evidence="4" type="ORF">DFR58_103126</name>
</gene>
<dbReference type="InterPro" id="IPR050695">
    <property type="entry name" value="N-acetylmuramoyl_amidase_3"/>
</dbReference>
<dbReference type="Gene3D" id="3.30.457.10">
    <property type="entry name" value="Copper amine oxidase-like, N-terminal domain"/>
    <property type="match status" value="1"/>
</dbReference>
<dbReference type="EMBL" id="QPJT01000003">
    <property type="protein sequence ID" value="RCX19381.1"/>
    <property type="molecule type" value="Genomic_DNA"/>
</dbReference>
<feature type="transmembrane region" description="Helical" evidence="2">
    <location>
        <begin position="21"/>
        <end position="38"/>
    </location>
</feature>
<evidence type="ECO:0000256" key="1">
    <source>
        <dbReference type="ARBA" id="ARBA00022801"/>
    </source>
</evidence>
<dbReference type="RefSeq" id="WP_114296446.1">
    <property type="nucleotide sequence ID" value="NZ_QPJT01000003.1"/>
</dbReference>
<dbReference type="GO" id="GO:0009253">
    <property type="term" value="P:peptidoglycan catabolic process"/>
    <property type="evidence" value="ECO:0007669"/>
    <property type="project" value="InterPro"/>
</dbReference>
<name>A0A369BDA2_9FIRM</name>
<dbReference type="Pfam" id="PF01520">
    <property type="entry name" value="Amidase_3"/>
    <property type="match status" value="1"/>
</dbReference>
<evidence type="ECO:0000313" key="5">
    <source>
        <dbReference type="Proteomes" id="UP000253034"/>
    </source>
</evidence>
<dbReference type="CDD" id="cd02696">
    <property type="entry name" value="MurNAc-LAA"/>
    <property type="match status" value="1"/>
</dbReference>
<dbReference type="SUPFAM" id="SSF55383">
    <property type="entry name" value="Copper amine oxidase, domain N"/>
    <property type="match status" value="1"/>
</dbReference>
<protein>
    <submittedName>
        <fullName evidence="4">N-acetylmuramoyl-L-alanine amidase</fullName>
    </submittedName>
</protein>
<sequence length="356" mass="38173">MDRITDIFGGDFSAVKTKRSFLLLIVLCLLTAVLYPQFTEAASTYYKSSAVIFANGQKLSLERQPVNVNGRVLVPARTVFSKLGARIDWYSSNGKVHVVTGNKKVELQMGSSSISVNGLSTKMDTYPVLVSGTVMVPLRQVAEALGAELKVSGSNIDIVFRGGPQQDGKMQGYKVVIDAGHGGSNPGAVVGKTTEASLNLDIAKRLNGLLTKEGITTYMTREKNVDVGLYDRSGLANKVNADLLISIHNNTHSNTSISGSMSLYYPSSSKTNGKLTSKGFASIVQNKLTGTLGTKDLGIIERTNLAVLRTANMPAVIAEVAYMTNSKELAKLNTSEYRQSAAQALRDAIIEALNKI</sequence>
<keyword evidence="5" id="KW-1185">Reference proteome</keyword>
<dbReference type="InterPro" id="IPR036582">
    <property type="entry name" value="Mao_N_sf"/>
</dbReference>
<reference evidence="4 5" key="1">
    <citation type="submission" date="2018-07" db="EMBL/GenBank/DDBJ databases">
        <title>Genomic Encyclopedia of Type Strains, Phase IV (KMG-IV): sequencing the most valuable type-strain genomes for metagenomic binning, comparative biology and taxonomic classification.</title>
        <authorList>
            <person name="Goeker M."/>
        </authorList>
    </citation>
    <scope>NUCLEOTIDE SEQUENCE [LARGE SCALE GENOMIC DNA]</scope>
    <source>
        <strain evidence="4 5">DSM 27016</strain>
    </source>
</reference>
<proteinExistence type="predicted"/>
<comment type="caution">
    <text evidence="4">The sequence shown here is derived from an EMBL/GenBank/DDBJ whole genome shotgun (WGS) entry which is preliminary data.</text>
</comment>
<evidence type="ECO:0000313" key="4">
    <source>
        <dbReference type="EMBL" id="RCX19381.1"/>
    </source>
</evidence>
<organism evidence="4 5">
    <name type="scientific">Anaerobacterium chartisolvens</name>
    <dbReference type="NCBI Taxonomy" id="1297424"/>
    <lineage>
        <taxon>Bacteria</taxon>
        <taxon>Bacillati</taxon>
        <taxon>Bacillota</taxon>
        <taxon>Clostridia</taxon>
        <taxon>Eubacteriales</taxon>
        <taxon>Oscillospiraceae</taxon>
        <taxon>Anaerobacterium</taxon>
    </lineage>
</organism>
<dbReference type="Pfam" id="PF07833">
    <property type="entry name" value="Cu_amine_oxidN1"/>
    <property type="match status" value="1"/>
</dbReference>
<dbReference type="PANTHER" id="PTHR30404">
    <property type="entry name" value="N-ACETYLMURAMOYL-L-ALANINE AMIDASE"/>
    <property type="match status" value="1"/>
</dbReference>
<dbReference type="SMART" id="SM00646">
    <property type="entry name" value="Ami_3"/>
    <property type="match status" value="1"/>
</dbReference>
<keyword evidence="2" id="KW-1133">Transmembrane helix</keyword>
<keyword evidence="2" id="KW-0472">Membrane</keyword>
<dbReference type="GO" id="GO:0008745">
    <property type="term" value="F:N-acetylmuramoyl-L-alanine amidase activity"/>
    <property type="evidence" value="ECO:0007669"/>
    <property type="project" value="InterPro"/>
</dbReference>